<keyword evidence="1" id="KW-0812">Transmembrane</keyword>
<dbReference type="RefSeq" id="WP_034940329.1">
    <property type="nucleotide sequence ID" value="NZ_JFHN01000066.1"/>
</dbReference>
<organism evidence="2 3">
    <name type="scientific">Erwinia mallotivora</name>
    <dbReference type="NCBI Taxonomy" id="69222"/>
    <lineage>
        <taxon>Bacteria</taxon>
        <taxon>Pseudomonadati</taxon>
        <taxon>Pseudomonadota</taxon>
        <taxon>Gammaproteobacteria</taxon>
        <taxon>Enterobacterales</taxon>
        <taxon>Erwiniaceae</taxon>
        <taxon>Erwinia</taxon>
    </lineage>
</organism>
<reference evidence="2 3" key="1">
    <citation type="submission" date="2014-02" db="EMBL/GenBank/DDBJ databases">
        <title>Draft genome of Erwinia mallotivora strain BT-MARDI, a papaya dieback pathogen.</title>
        <authorList>
            <person name="Redzuan R."/>
            <person name="Abu Bakar N."/>
            <person name="Badrun R."/>
            <person name="Mohd Raih M.F."/>
            <person name="Rozano L."/>
            <person name="Mat Amin N."/>
        </authorList>
    </citation>
    <scope>NUCLEOTIDE SEQUENCE [LARGE SCALE GENOMIC DNA]</scope>
    <source>
        <strain evidence="2 3">BT-MARDI</strain>
    </source>
</reference>
<dbReference type="EMBL" id="JFHN01000066">
    <property type="protein sequence ID" value="EXU74083.1"/>
    <property type="molecule type" value="Genomic_DNA"/>
</dbReference>
<dbReference type="Proteomes" id="UP000019918">
    <property type="component" value="Unassembled WGS sequence"/>
</dbReference>
<comment type="caution">
    <text evidence="2">The sequence shown here is derived from an EMBL/GenBank/DDBJ whole genome shotgun (WGS) entry which is preliminary data.</text>
</comment>
<feature type="transmembrane region" description="Helical" evidence="1">
    <location>
        <begin position="51"/>
        <end position="72"/>
    </location>
</feature>
<keyword evidence="3" id="KW-1185">Reference proteome</keyword>
<name>A0A014N3U2_9GAMM</name>
<evidence type="ECO:0000313" key="2">
    <source>
        <dbReference type="EMBL" id="EXU74083.1"/>
    </source>
</evidence>
<feature type="transmembrane region" description="Helical" evidence="1">
    <location>
        <begin position="20"/>
        <end position="39"/>
    </location>
</feature>
<dbReference type="PATRIC" id="fig|69222.5.peg.3843"/>
<accession>A0A014N3U2</accession>
<evidence type="ECO:0000313" key="3">
    <source>
        <dbReference type="Proteomes" id="UP000019918"/>
    </source>
</evidence>
<gene>
    <name evidence="2" type="ORF">BG55_18850</name>
</gene>
<dbReference type="STRING" id="69222.BG55_18850"/>
<dbReference type="AlphaFoldDB" id="A0A014N3U2"/>
<dbReference type="OrthoDB" id="6461993at2"/>
<keyword evidence="1" id="KW-1133">Transmembrane helix</keyword>
<keyword evidence="1" id="KW-0472">Membrane</keyword>
<evidence type="ECO:0000256" key="1">
    <source>
        <dbReference type="SAM" id="Phobius"/>
    </source>
</evidence>
<sequence length="400" mass="44048">MPIYLDEVPEGEDNISRPVALRWVILLIAILLVGVALTVWQWTGDRRGGAFWLTALGLPFILWGGLAVLRYIGYRLELNGETGWNYECESLKDMEIARGQRFAWVLDTFVQSPAGRGTGSLVAAMALMTPLLKTSIPRGGGLPVRHARITDFDADPDAVKKAIKKVAARLKNTLERLPDTLPCWLIFDCDESLSTEDEAGILQLLTLKSGRELHQLSAKGMNALDKWLDNSWDKPSALIILTLVLRSSPAENDAEAITTLVLCNRKSHQFPDAARLHRPQQSNHDTLTSNMAHSLRWAKLSPDSIKGIWISGEAVTNRPGLNKSCEDNALTLSLTDEIKSIDATLGYTRVASPWIAVALATAVVQEQGAQMIAAQPDPASDAIWLTSITAEERQKDLIRE</sequence>
<proteinExistence type="predicted"/>
<protein>
    <submittedName>
        <fullName evidence="2">Membrane protein</fullName>
    </submittedName>
</protein>